<dbReference type="InterPro" id="IPR008271">
    <property type="entry name" value="Ser/Thr_kinase_AS"/>
</dbReference>
<dbReference type="InterPro" id="IPR001611">
    <property type="entry name" value="Leu-rich_rpt"/>
</dbReference>
<dbReference type="Gene3D" id="2.60.120.430">
    <property type="entry name" value="Galactose-binding lectin"/>
    <property type="match status" value="1"/>
</dbReference>
<dbReference type="InterPro" id="IPR011009">
    <property type="entry name" value="Kinase-like_dom_sf"/>
</dbReference>
<evidence type="ECO:0000256" key="2">
    <source>
        <dbReference type="ARBA" id="ARBA00012513"/>
    </source>
</evidence>
<keyword evidence="8" id="KW-0732">Signal</keyword>
<keyword evidence="5" id="KW-0433">Leucine-rich repeat</keyword>
<dbReference type="FunFam" id="3.30.200.20:FF:000140">
    <property type="entry name" value="Leucine-rich repeat receptor-like protein kinase"/>
    <property type="match status" value="1"/>
</dbReference>
<keyword evidence="13 19" id="KW-1133">Transmembrane helix</keyword>
<evidence type="ECO:0000313" key="21">
    <source>
        <dbReference type="Proteomes" id="UP000515121"/>
    </source>
</evidence>
<evidence type="ECO:0000259" key="20">
    <source>
        <dbReference type="PROSITE" id="PS50011"/>
    </source>
</evidence>
<keyword evidence="21" id="KW-1185">Reference proteome</keyword>
<dbReference type="SMART" id="SM00220">
    <property type="entry name" value="S_TKc"/>
    <property type="match status" value="1"/>
</dbReference>
<dbReference type="Gene3D" id="3.30.200.20">
    <property type="entry name" value="Phosphorylase Kinase, domain 1"/>
    <property type="match status" value="1"/>
</dbReference>
<keyword evidence="10" id="KW-0547">Nucleotide-binding</keyword>
<dbReference type="PROSITE" id="PS50011">
    <property type="entry name" value="PROTEIN_KINASE_DOM"/>
    <property type="match status" value="1"/>
</dbReference>
<dbReference type="Pfam" id="PF00560">
    <property type="entry name" value="LRR_1"/>
    <property type="match status" value="2"/>
</dbReference>
<dbReference type="GeneID" id="111298911"/>
<keyword evidence="14 19" id="KW-0472">Membrane</keyword>
<dbReference type="SUPFAM" id="SSF52058">
    <property type="entry name" value="L domain-like"/>
    <property type="match status" value="1"/>
</dbReference>
<evidence type="ECO:0000313" key="22">
    <source>
        <dbReference type="RefSeq" id="XP_022749396.1"/>
    </source>
</evidence>
<evidence type="ECO:0000256" key="19">
    <source>
        <dbReference type="SAM" id="Phobius"/>
    </source>
</evidence>
<evidence type="ECO:0000256" key="4">
    <source>
        <dbReference type="ARBA" id="ARBA00022553"/>
    </source>
</evidence>
<dbReference type="KEGG" id="dzi:111298911"/>
<organism evidence="21 22">
    <name type="scientific">Durio zibethinus</name>
    <name type="common">Durian</name>
    <dbReference type="NCBI Taxonomy" id="66656"/>
    <lineage>
        <taxon>Eukaryota</taxon>
        <taxon>Viridiplantae</taxon>
        <taxon>Streptophyta</taxon>
        <taxon>Embryophyta</taxon>
        <taxon>Tracheophyta</taxon>
        <taxon>Spermatophyta</taxon>
        <taxon>Magnoliopsida</taxon>
        <taxon>eudicotyledons</taxon>
        <taxon>Gunneridae</taxon>
        <taxon>Pentapetalae</taxon>
        <taxon>rosids</taxon>
        <taxon>malvids</taxon>
        <taxon>Malvales</taxon>
        <taxon>Malvaceae</taxon>
        <taxon>Helicteroideae</taxon>
        <taxon>Durio</taxon>
    </lineage>
</organism>
<evidence type="ECO:0000256" key="15">
    <source>
        <dbReference type="ARBA" id="ARBA00023170"/>
    </source>
</evidence>
<evidence type="ECO:0000256" key="17">
    <source>
        <dbReference type="ARBA" id="ARBA00047899"/>
    </source>
</evidence>
<gene>
    <name evidence="22" type="primary">LOC111298911</name>
</gene>
<evidence type="ECO:0000256" key="11">
    <source>
        <dbReference type="ARBA" id="ARBA00022777"/>
    </source>
</evidence>
<evidence type="ECO:0000256" key="16">
    <source>
        <dbReference type="ARBA" id="ARBA00023180"/>
    </source>
</evidence>
<dbReference type="Pfam" id="PF11721">
    <property type="entry name" value="Malectin"/>
    <property type="match status" value="1"/>
</dbReference>
<dbReference type="PANTHER" id="PTHR48006">
    <property type="entry name" value="LEUCINE-RICH REPEAT-CONTAINING PROTEIN DDB_G0281931-RELATED"/>
    <property type="match status" value="1"/>
</dbReference>
<dbReference type="FunFam" id="3.80.10.10:FF:000766">
    <property type="entry name" value="Os05g0263100 protein"/>
    <property type="match status" value="1"/>
</dbReference>
<dbReference type="Gene3D" id="3.80.10.10">
    <property type="entry name" value="Ribonuclease Inhibitor"/>
    <property type="match status" value="2"/>
</dbReference>
<dbReference type="FunFam" id="1.10.510.10:FF:000044">
    <property type="entry name" value="Putative LRR receptor-like serine/threonine-protein kinase"/>
    <property type="match status" value="1"/>
</dbReference>
<dbReference type="FunFam" id="3.80.10.10:FF:000298">
    <property type="entry name" value="Putative LRR receptor-like serine/threonine-protein kinase"/>
    <property type="match status" value="1"/>
</dbReference>
<evidence type="ECO:0000256" key="1">
    <source>
        <dbReference type="ARBA" id="ARBA00004479"/>
    </source>
</evidence>
<dbReference type="Pfam" id="PF13855">
    <property type="entry name" value="LRR_8"/>
    <property type="match status" value="1"/>
</dbReference>
<dbReference type="OrthoDB" id="663146at2759"/>
<dbReference type="GO" id="GO:0004674">
    <property type="term" value="F:protein serine/threonine kinase activity"/>
    <property type="evidence" value="ECO:0007669"/>
    <property type="project" value="UniProtKB-KW"/>
</dbReference>
<keyword evidence="9" id="KW-0677">Repeat</keyword>
<dbReference type="SUPFAM" id="SSF56112">
    <property type="entry name" value="Protein kinase-like (PK-like)"/>
    <property type="match status" value="1"/>
</dbReference>
<dbReference type="RefSeq" id="XP_022749396.1">
    <property type="nucleotide sequence ID" value="XM_022893661.1"/>
</dbReference>
<keyword evidence="7 19" id="KW-0812">Transmembrane</keyword>
<keyword evidence="11" id="KW-0418">Kinase</keyword>
<sequence>MAAEPRLDVTRKKIGKLLLFHGSSSQTSVIVLIERKYLTTTIFSRTDRDSMKMVIIGSPLLLALGLCALFIFGLKFSAQAQNQSQPTTDPAEARALNSIFQRWGISARQDQWNISGEPCSGAALDSDSTDIDNTDYNPFIKCDCSFNGSTCHITRLKVYARNVVGVIPDELWSLTFLTNLRLGQNYLTGPLSASIGNLTRMQWLDLGINALSGELPKEVGLLTDLRSFAIGTNNFSGPLPSELGNCSMLQQLYFDGSGISGEIPSTFANLQNLDTVWASDTELTGRIPDFIGNWSKLTVLRFQGNSFEGPIPSTFANLTSLTELRISGLSNGGSLAFIRDMKSLSVLDLRSNNISDTIPSSIGEYQSLTQLDLSFNNITGQIPDALFNLSSLTYLFLGNNKLNGTLPAEKSSSLRNIDVSYNNLAGSFPSWINQPNLLVNLVANNFTIGQSNSSVLPSGLNCLQRNFPCNRGSGIYYNFAIKCGGPQITSSDGTLFERDNETLGPASYYVTDTNRWAVSNVGYFTGTNNPQYTITSASQFTNTLDSELFQTARISASSLRYYGLGLENGTYTVRLQFAETQILDTDRWESRGRRVFDIYIQGSLVLEDFDIQKEAGGVSRRAVIKEFKALVSENYLEIHLFWAGKGTCCVPAQGTYGPSISAISAYPDFIPTVSNNASTSKKTRTGLIVGIVVGVGVVGLLFVAAFCIFRRQRARKKDDEELLGIDAKPYTFSYAELRAATEDFNPANKLGEGGFGPVYKGRLDDERVIAVKQLSVASRQGKSQFVTEIATISAVQHRNLVKLYGCCIEADQRLLVYEYLENKSLDQALFGMKIESMKLYAFLSKSESWKHIGCIVTYGLHEAGKNLNLSWSTRYDICMGVARGLAYLHEESRVRIVHRDVKSSNILLDSDLTPKISDFGLAKLYDDNKTHISTRVAGTIGYLAPEYAMRGHLTEKTDVFAFGVVALEIVSGRPNSDSSLVEEQMYLLEWAWHLHEKDHEVELADCNLSEFNEEEMKRVIGIALLCTQTSPMQRPSMSRVVAMLSGDAEVSRVVSKPGYLTDWKFDDATSFTSNLETGASETNYDTSISTSIVADAQISPGNVTKPMLDVIIGDGR</sequence>
<comment type="subcellular location">
    <subcellularLocation>
        <location evidence="1">Membrane</location>
        <topology evidence="1">Single-pass type I membrane protein</topology>
    </subcellularLocation>
</comment>
<keyword evidence="16" id="KW-0325">Glycoprotein</keyword>
<dbReference type="FunFam" id="2.60.120.430:FF:000002">
    <property type="entry name" value="Leucine-rich repeat receptor-like protein kinase"/>
    <property type="match status" value="1"/>
</dbReference>
<comment type="catalytic activity">
    <reaction evidence="18">
        <text>L-seryl-[protein] + ATP = O-phospho-L-seryl-[protein] + ADP + H(+)</text>
        <dbReference type="Rhea" id="RHEA:17989"/>
        <dbReference type="Rhea" id="RHEA-COMP:9863"/>
        <dbReference type="Rhea" id="RHEA-COMP:11604"/>
        <dbReference type="ChEBI" id="CHEBI:15378"/>
        <dbReference type="ChEBI" id="CHEBI:29999"/>
        <dbReference type="ChEBI" id="CHEBI:30616"/>
        <dbReference type="ChEBI" id="CHEBI:83421"/>
        <dbReference type="ChEBI" id="CHEBI:456216"/>
        <dbReference type="EC" id="2.7.11.1"/>
    </reaction>
</comment>
<evidence type="ECO:0000256" key="8">
    <source>
        <dbReference type="ARBA" id="ARBA00022729"/>
    </source>
</evidence>
<feature type="domain" description="Protein kinase" evidence="20">
    <location>
        <begin position="744"/>
        <end position="1050"/>
    </location>
</feature>
<dbReference type="Pfam" id="PF07714">
    <property type="entry name" value="PK_Tyr_Ser-Thr"/>
    <property type="match status" value="1"/>
</dbReference>
<keyword evidence="6" id="KW-0808">Transferase</keyword>
<accession>A0A6P5ZAH8</accession>
<proteinExistence type="predicted"/>
<dbReference type="GO" id="GO:0005886">
    <property type="term" value="C:plasma membrane"/>
    <property type="evidence" value="ECO:0007669"/>
    <property type="project" value="TreeGrafter"/>
</dbReference>
<dbReference type="AlphaFoldDB" id="A0A6P5ZAH8"/>
<keyword evidence="3" id="KW-0723">Serine/threonine-protein kinase</keyword>
<dbReference type="PROSITE" id="PS00108">
    <property type="entry name" value="PROTEIN_KINASE_ST"/>
    <property type="match status" value="1"/>
</dbReference>
<dbReference type="Proteomes" id="UP000515121">
    <property type="component" value="Unplaced"/>
</dbReference>
<evidence type="ECO:0000256" key="9">
    <source>
        <dbReference type="ARBA" id="ARBA00022737"/>
    </source>
</evidence>
<evidence type="ECO:0000256" key="5">
    <source>
        <dbReference type="ARBA" id="ARBA00022614"/>
    </source>
</evidence>
<name>A0A6P5ZAH8_DURZI</name>
<comment type="catalytic activity">
    <reaction evidence="17">
        <text>L-threonyl-[protein] + ATP = O-phospho-L-threonyl-[protein] + ADP + H(+)</text>
        <dbReference type="Rhea" id="RHEA:46608"/>
        <dbReference type="Rhea" id="RHEA-COMP:11060"/>
        <dbReference type="Rhea" id="RHEA-COMP:11605"/>
        <dbReference type="ChEBI" id="CHEBI:15378"/>
        <dbReference type="ChEBI" id="CHEBI:30013"/>
        <dbReference type="ChEBI" id="CHEBI:30616"/>
        <dbReference type="ChEBI" id="CHEBI:61977"/>
        <dbReference type="ChEBI" id="CHEBI:456216"/>
        <dbReference type="EC" id="2.7.11.1"/>
    </reaction>
</comment>
<dbReference type="CDD" id="cd14066">
    <property type="entry name" value="STKc_IRAK"/>
    <property type="match status" value="1"/>
</dbReference>
<dbReference type="InterPro" id="IPR032675">
    <property type="entry name" value="LRR_dom_sf"/>
</dbReference>
<dbReference type="EC" id="2.7.11.1" evidence="2"/>
<dbReference type="InterPro" id="IPR000719">
    <property type="entry name" value="Prot_kinase_dom"/>
</dbReference>
<dbReference type="PANTHER" id="PTHR48006:SF62">
    <property type="entry name" value="LEUCINE-RICH REPEAT TRANSMEMBRANE PROTEIN KINASE"/>
    <property type="match status" value="1"/>
</dbReference>
<evidence type="ECO:0000256" key="6">
    <source>
        <dbReference type="ARBA" id="ARBA00022679"/>
    </source>
</evidence>
<feature type="transmembrane region" description="Helical" evidence="19">
    <location>
        <begin position="54"/>
        <end position="74"/>
    </location>
</feature>
<keyword evidence="4" id="KW-0597">Phosphoprotein</keyword>
<keyword evidence="12" id="KW-0067">ATP-binding</keyword>
<evidence type="ECO:0000256" key="7">
    <source>
        <dbReference type="ARBA" id="ARBA00022692"/>
    </source>
</evidence>
<evidence type="ECO:0000256" key="3">
    <source>
        <dbReference type="ARBA" id="ARBA00022527"/>
    </source>
</evidence>
<dbReference type="Gene3D" id="1.10.510.10">
    <property type="entry name" value="Transferase(Phosphotransferase) domain 1"/>
    <property type="match status" value="1"/>
</dbReference>
<dbReference type="InterPro" id="IPR051824">
    <property type="entry name" value="LRR_Rcpt-Like_S/T_Kinase"/>
</dbReference>
<evidence type="ECO:0000256" key="13">
    <source>
        <dbReference type="ARBA" id="ARBA00022989"/>
    </source>
</evidence>
<evidence type="ECO:0000256" key="12">
    <source>
        <dbReference type="ARBA" id="ARBA00022840"/>
    </source>
</evidence>
<protein>
    <recommendedName>
        <fullName evidence="2">non-specific serine/threonine protein kinase</fullName>
        <ecNumber evidence="2">2.7.11.1</ecNumber>
    </recommendedName>
</protein>
<keyword evidence="15" id="KW-0675">Receptor</keyword>
<evidence type="ECO:0000256" key="10">
    <source>
        <dbReference type="ARBA" id="ARBA00022741"/>
    </source>
</evidence>
<dbReference type="GO" id="GO:0005524">
    <property type="term" value="F:ATP binding"/>
    <property type="evidence" value="ECO:0007669"/>
    <property type="project" value="UniProtKB-KW"/>
</dbReference>
<dbReference type="PROSITE" id="PS51450">
    <property type="entry name" value="LRR"/>
    <property type="match status" value="1"/>
</dbReference>
<reference evidence="22" key="1">
    <citation type="submission" date="2025-08" db="UniProtKB">
        <authorList>
            <consortium name="RefSeq"/>
        </authorList>
    </citation>
    <scope>IDENTIFICATION</scope>
    <source>
        <tissue evidence="22">Fruit stalk</tissue>
    </source>
</reference>
<evidence type="ECO:0000256" key="18">
    <source>
        <dbReference type="ARBA" id="ARBA00048679"/>
    </source>
</evidence>
<dbReference type="InterPro" id="IPR021720">
    <property type="entry name" value="Malectin_dom"/>
</dbReference>
<evidence type="ECO:0000256" key="14">
    <source>
        <dbReference type="ARBA" id="ARBA00023136"/>
    </source>
</evidence>
<dbReference type="InterPro" id="IPR001245">
    <property type="entry name" value="Ser-Thr/Tyr_kinase_cat_dom"/>
</dbReference>
<feature type="transmembrane region" description="Helical" evidence="19">
    <location>
        <begin position="687"/>
        <end position="709"/>
    </location>
</feature>